<accession>A0A182VV32</accession>
<dbReference type="Proteomes" id="UP000075920">
    <property type="component" value="Unassembled WGS sequence"/>
</dbReference>
<dbReference type="EnsemblMetazoa" id="AMIN001927-RA">
    <property type="protein sequence ID" value="AMIN001927-PA"/>
    <property type="gene ID" value="AMIN001927"/>
</dbReference>
<organism evidence="3 4">
    <name type="scientific">Anopheles minimus</name>
    <dbReference type="NCBI Taxonomy" id="112268"/>
    <lineage>
        <taxon>Eukaryota</taxon>
        <taxon>Metazoa</taxon>
        <taxon>Ecdysozoa</taxon>
        <taxon>Arthropoda</taxon>
        <taxon>Hexapoda</taxon>
        <taxon>Insecta</taxon>
        <taxon>Pterygota</taxon>
        <taxon>Neoptera</taxon>
        <taxon>Endopterygota</taxon>
        <taxon>Diptera</taxon>
        <taxon>Nematocera</taxon>
        <taxon>Culicoidea</taxon>
        <taxon>Culicidae</taxon>
        <taxon>Anophelinae</taxon>
        <taxon>Anopheles</taxon>
    </lineage>
</organism>
<evidence type="ECO:0000313" key="3">
    <source>
        <dbReference type="EnsemblMetazoa" id="AMIN001927-PA"/>
    </source>
</evidence>
<evidence type="ECO:0000256" key="1">
    <source>
        <dbReference type="SAM" id="MobiDB-lite"/>
    </source>
</evidence>
<reference evidence="4" key="1">
    <citation type="submission" date="2013-03" db="EMBL/GenBank/DDBJ databases">
        <title>The Genome Sequence of Anopheles minimus MINIMUS1.</title>
        <authorList>
            <consortium name="The Broad Institute Genomics Platform"/>
            <person name="Neafsey D.E."/>
            <person name="Walton C."/>
            <person name="Walker B."/>
            <person name="Young S.K."/>
            <person name="Zeng Q."/>
            <person name="Gargeya S."/>
            <person name="Fitzgerald M."/>
            <person name="Haas B."/>
            <person name="Abouelleil A."/>
            <person name="Allen A.W."/>
            <person name="Alvarado L."/>
            <person name="Arachchi H.M."/>
            <person name="Berlin A.M."/>
            <person name="Chapman S.B."/>
            <person name="Gainer-Dewar J."/>
            <person name="Goldberg J."/>
            <person name="Griggs A."/>
            <person name="Gujja S."/>
            <person name="Hansen M."/>
            <person name="Howarth C."/>
            <person name="Imamovic A."/>
            <person name="Ireland A."/>
            <person name="Larimer J."/>
            <person name="McCowan C."/>
            <person name="Murphy C."/>
            <person name="Pearson M."/>
            <person name="Poon T.W."/>
            <person name="Priest M."/>
            <person name="Roberts A."/>
            <person name="Saif S."/>
            <person name="Shea T."/>
            <person name="Sisk P."/>
            <person name="Sykes S."/>
            <person name="Wortman J."/>
            <person name="Nusbaum C."/>
            <person name="Birren B."/>
        </authorList>
    </citation>
    <scope>NUCLEOTIDE SEQUENCE [LARGE SCALE GENOMIC DNA]</scope>
    <source>
        <strain evidence="4">MINIMUS1</strain>
    </source>
</reference>
<evidence type="ECO:0000256" key="2">
    <source>
        <dbReference type="SAM" id="SignalP"/>
    </source>
</evidence>
<keyword evidence="4" id="KW-1185">Reference proteome</keyword>
<dbReference type="AlphaFoldDB" id="A0A182VV32"/>
<feature type="chain" id="PRO_5008140398" evidence="2">
    <location>
        <begin position="19"/>
        <end position="223"/>
    </location>
</feature>
<proteinExistence type="predicted"/>
<sequence>MATLTSLVNVAAVRVLSSVSVPGVVETPGTSTIIEEDVPSICRKLRQFNITAQQTDEELESATNEALEKTMSMGLVHKNPNTDIYKLANKWFIPESSTLQLQLREVVQNMPEALNDRSDSDSEEVVTTAEQPSDCMGPGMGQRRSAAQIRAIAIYRRMREERERQEREAASRARKRRNSGSRSRSRTRRSNRSRSRSQRSRSKTRSRARSTPRNRRTSRSPRR</sequence>
<feature type="compositionally biased region" description="Basic and acidic residues" evidence="1">
    <location>
        <begin position="159"/>
        <end position="171"/>
    </location>
</feature>
<reference evidence="3" key="2">
    <citation type="submission" date="2020-05" db="UniProtKB">
        <authorList>
            <consortium name="EnsemblMetazoa"/>
        </authorList>
    </citation>
    <scope>IDENTIFICATION</scope>
    <source>
        <strain evidence="3">MINIMUS1</strain>
    </source>
</reference>
<dbReference type="VEuPathDB" id="VectorBase:AMIN001927"/>
<feature type="region of interest" description="Disordered" evidence="1">
    <location>
        <begin position="159"/>
        <end position="223"/>
    </location>
</feature>
<feature type="signal peptide" evidence="2">
    <location>
        <begin position="1"/>
        <end position="18"/>
    </location>
</feature>
<feature type="region of interest" description="Disordered" evidence="1">
    <location>
        <begin position="113"/>
        <end position="146"/>
    </location>
</feature>
<evidence type="ECO:0000313" key="4">
    <source>
        <dbReference type="Proteomes" id="UP000075920"/>
    </source>
</evidence>
<protein>
    <submittedName>
        <fullName evidence="3">Uncharacterized protein</fullName>
    </submittedName>
</protein>
<feature type="compositionally biased region" description="Basic residues" evidence="1">
    <location>
        <begin position="172"/>
        <end position="223"/>
    </location>
</feature>
<keyword evidence="2" id="KW-0732">Signal</keyword>
<name>A0A182VV32_9DIPT</name>